<feature type="transmembrane region" description="Helical" evidence="1">
    <location>
        <begin position="235"/>
        <end position="253"/>
    </location>
</feature>
<feature type="transmembrane region" description="Helical" evidence="1">
    <location>
        <begin position="124"/>
        <end position="142"/>
    </location>
</feature>
<dbReference type="STRING" id="660518.SAMN05216218_10953"/>
<evidence type="ECO:0000256" key="1">
    <source>
        <dbReference type="SAM" id="Phobius"/>
    </source>
</evidence>
<organism evidence="2 3">
    <name type="scientific">Halorientalis regularis</name>
    <dbReference type="NCBI Taxonomy" id="660518"/>
    <lineage>
        <taxon>Archaea</taxon>
        <taxon>Methanobacteriati</taxon>
        <taxon>Methanobacteriota</taxon>
        <taxon>Stenosarchaea group</taxon>
        <taxon>Halobacteria</taxon>
        <taxon>Halobacteriales</taxon>
        <taxon>Haloarculaceae</taxon>
        <taxon>Halorientalis</taxon>
    </lineage>
</organism>
<feature type="transmembrane region" description="Helical" evidence="1">
    <location>
        <begin position="265"/>
        <end position="291"/>
    </location>
</feature>
<accession>A0A1G7NLV0</accession>
<evidence type="ECO:0000313" key="2">
    <source>
        <dbReference type="EMBL" id="SDF74956.1"/>
    </source>
</evidence>
<feature type="transmembrane region" description="Helical" evidence="1">
    <location>
        <begin position="162"/>
        <end position="181"/>
    </location>
</feature>
<keyword evidence="1" id="KW-1133">Transmembrane helix</keyword>
<feature type="transmembrane region" description="Helical" evidence="1">
    <location>
        <begin position="201"/>
        <end position="223"/>
    </location>
</feature>
<dbReference type="RefSeq" id="WP_092692793.1">
    <property type="nucleotide sequence ID" value="NZ_FNBK01000009.1"/>
</dbReference>
<keyword evidence="3" id="KW-1185">Reference proteome</keyword>
<proteinExistence type="predicted"/>
<evidence type="ECO:0000313" key="3">
    <source>
        <dbReference type="Proteomes" id="UP000199076"/>
    </source>
</evidence>
<gene>
    <name evidence="2" type="ORF">SAMN05216218_10953</name>
</gene>
<feature type="transmembrane region" description="Helical" evidence="1">
    <location>
        <begin position="366"/>
        <end position="386"/>
    </location>
</feature>
<feature type="transmembrane region" description="Helical" evidence="1">
    <location>
        <begin position="303"/>
        <end position="329"/>
    </location>
</feature>
<dbReference type="Proteomes" id="UP000199076">
    <property type="component" value="Unassembled WGS sequence"/>
</dbReference>
<sequence>MVRQSLQRAAVDRFGPETTDYGWLLAVLLGIRLSRTVVGGVVDKLDELPPRVLDPHLLGTVVYATAGTVVVVALAAVFLRLADPDVAIRPEDTVRLPLLTWGVLAVSAYVLFGTVDIEPFPASLVELFFGTVVPIGLLAVAYARLRGTEISLSIPGMEAGPIFGPAVVLAAIAGLVPPFAASLLSGGFPGPGGFYFGPPPLATILVTAVVTPILVGGAYGLLFNGAIQASLRERFGAVGAVAVVTALVATYRLTAVPFPFDGPLFVLTTFTAGAVLPVLAAFLAVEGIASVGPVSVEPEARELALALGLTAAVVLVVVGVFWALVLGALFGLDAISASLGILLSAPAYLAAAAIASVSYERVRSAWVPAVVFAVFLAALDVGPYLARAI</sequence>
<name>A0A1G7NLV0_9EURY</name>
<protein>
    <submittedName>
        <fullName evidence="2">Uncharacterized protein</fullName>
    </submittedName>
</protein>
<feature type="transmembrane region" description="Helical" evidence="1">
    <location>
        <begin position="94"/>
        <end position="112"/>
    </location>
</feature>
<feature type="transmembrane region" description="Helical" evidence="1">
    <location>
        <begin position="62"/>
        <end position="82"/>
    </location>
</feature>
<keyword evidence="1" id="KW-0812">Transmembrane</keyword>
<dbReference type="AlphaFoldDB" id="A0A1G7NLV0"/>
<keyword evidence="1" id="KW-0472">Membrane</keyword>
<feature type="transmembrane region" description="Helical" evidence="1">
    <location>
        <begin position="335"/>
        <end position="359"/>
    </location>
</feature>
<feature type="transmembrane region" description="Helical" evidence="1">
    <location>
        <begin position="21"/>
        <end position="42"/>
    </location>
</feature>
<reference evidence="3" key="1">
    <citation type="submission" date="2016-10" db="EMBL/GenBank/DDBJ databases">
        <authorList>
            <person name="Varghese N."/>
            <person name="Submissions S."/>
        </authorList>
    </citation>
    <scope>NUCLEOTIDE SEQUENCE [LARGE SCALE GENOMIC DNA]</scope>
    <source>
        <strain evidence="3">IBRC-M 10760</strain>
    </source>
</reference>
<dbReference type="EMBL" id="FNBK01000009">
    <property type="protein sequence ID" value="SDF74956.1"/>
    <property type="molecule type" value="Genomic_DNA"/>
</dbReference>